<accession>A0AAU9VEG8</accession>
<reference evidence="3" key="1">
    <citation type="submission" date="2022-04" db="EMBL/GenBank/DDBJ databases">
        <authorList>
            <person name="Forde T."/>
        </authorList>
    </citation>
    <scope>NUCLEOTIDE SEQUENCE</scope>
    <source>
        <strain evidence="3">A18Y016a</strain>
        <strain evidence="4">A18Y020d</strain>
    </source>
</reference>
<dbReference type="PANTHER" id="PTHR40448">
    <property type="entry name" value="TWO-COMPONENT SENSOR HISTIDINE KINASE"/>
    <property type="match status" value="1"/>
</dbReference>
<dbReference type="Pfam" id="PF14501">
    <property type="entry name" value="HATPase_c_5"/>
    <property type="match status" value="1"/>
</dbReference>
<feature type="transmembrane region" description="Helical" evidence="1">
    <location>
        <begin position="92"/>
        <end position="114"/>
    </location>
</feature>
<feature type="transmembrane region" description="Helical" evidence="1">
    <location>
        <begin position="165"/>
        <end position="188"/>
    </location>
</feature>
<evidence type="ECO:0000259" key="2">
    <source>
        <dbReference type="Pfam" id="PF14501"/>
    </source>
</evidence>
<dbReference type="InterPro" id="IPR036890">
    <property type="entry name" value="HATPase_C_sf"/>
</dbReference>
<keyword evidence="1" id="KW-0812">Transmembrane</keyword>
<dbReference type="Gene3D" id="3.30.565.10">
    <property type="entry name" value="Histidine kinase-like ATPase, C-terminal domain"/>
    <property type="match status" value="1"/>
</dbReference>
<evidence type="ECO:0000256" key="1">
    <source>
        <dbReference type="SAM" id="Phobius"/>
    </source>
</evidence>
<evidence type="ECO:0000313" key="5">
    <source>
        <dbReference type="Proteomes" id="UP001154095"/>
    </source>
</evidence>
<dbReference type="PANTHER" id="PTHR40448:SF1">
    <property type="entry name" value="TWO-COMPONENT SENSOR HISTIDINE KINASE"/>
    <property type="match status" value="1"/>
</dbReference>
<gene>
    <name evidence="3" type="ORF">ERYAMS2_00591</name>
    <name evidence="4" type="ORF">ERYAMS_00301</name>
</gene>
<keyword evidence="5" id="KW-1185">Reference proteome</keyword>
<evidence type="ECO:0000313" key="4">
    <source>
        <dbReference type="EMBL" id="CAH2761218.1"/>
    </source>
</evidence>
<feature type="transmembrane region" description="Helical" evidence="1">
    <location>
        <begin position="62"/>
        <end position="80"/>
    </location>
</feature>
<dbReference type="Proteomes" id="UP001154095">
    <property type="component" value="Chromosome"/>
</dbReference>
<organism evidence="3 6">
    <name type="scientific">Erysipelothrix amsterdamensis</name>
    <dbReference type="NCBI Taxonomy" id="2929157"/>
    <lineage>
        <taxon>Bacteria</taxon>
        <taxon>Bacillati</taxon>
        <taxon>Bacillota</taxon>
        <taxon>Erysipelotrichia</taxon>
        <taxon>Erysipelotrichales</taxon>
        <taxon>Erysipelotrichaceae</taxon>
        <taxon>Erysipelothrix</taxon>
    </lineage>
</organism>
<dbReference type="Proteomes" id="UP001154111">
    <property type="component" value="Chromosome"/>
</dbReference>
<dbReference type="RefSeq" id="WP_254007241.1">
    <property type="nucleotide sequence ID" value="NZ_OW659477.1"/>
</dbReference>
<feature type="domain" description="Sensor histidine kinase NatK-like C-terminal" evidence="2">
    <location>
        <begin position="327"/>
        <end position="428"/>
    </location>
</feature>
<feature type="transmembrane region" description="Helical" evidence="1">
    <location>
        <begin position="38"/>
        <end position="56"/>
    </location>
</feature>
<name>A0AAU9VEG8_9FIRM</name>
<dbReference type="AlphaFoldDB" id="A0AAU9VEG8"/>
<evidence type="ECO:0000313" key="3">
    <source>
        <dbReference type="EMBL" id="CAH2761213.1"/>
    </source>
</evidence>
<dbReference type="EMBL" id="OW659496">
    <property type="protein sequence ID" value="CAH2761218.1"/>
    <property type="molecule type" value="Genomic_DNA"/>
</dbReference>
<dbReference type="SUPFAM" id="SSF55874">
    <property type="entry name" value="ATPase domain of HSP90 chaperone/DNA topoisomerase II/histidine kinase"/>
    <property type="match status" value="1"/>
</dbReference>
<proteinExistence type="predicted"/>
<evidence type="ECO:0000313" key="6">
    <source>
        <dbReference type="Proteomes" id="UP001154111"/>
    </source>
</evidence>
<protein>
    <submittedName>
        <fullName evidence="3">GHKL domain-containing protein</fullName>
    </submittedName>
</protein>
<feature type="transmembrane region" description="Helical" evidence="1">
    <location>
        <begin position="126"/>
        <end position="145"/>
    </location>
</feature>
<dbReference type="InterPro" id="IPR032834">
    <property type="entry name" value="NatK-like_C"/>
</dbReference>
<dbReference type="EMBL" id="OW659477">
    <property type="protein sequence ID" value="CAH2761213.1"/>
    <property type="molecule type" value="Genomic_DNA"/>
</dbReference>
<feature type="transmembrane region" description="Helical" evidence="1">
    <location>
        <begin position="194"/>
        <end position="216"/>
    </location>
</feature>
<dbReference type="GO" id="GO:0042802">
    <property type="term" value="F:identical protein binding"/>
    <property type="evidence" value="ECO:0007669"/>
    <property type="project" value="TreeGrafter"/>
</dbReference>
<keyword evidence="1" id="KW-0472">Membrane</keyword>
<feature type="transmembrane region" description="Helical" evidence="1">
    <location>
        <begin position="6"/>
        <end position="26"/>
    </location>
</feature>
<sequence>MTNEGMMFIGEALFCLLDVLLLFRAAQVFLTTKDNHKFKFWGVTFLTSFLIFSATVSTAFSSFVSIIMGVLLVVYVFVLFDGSVFAKVMSAIVYYLLLGIITILVISAVVKITNIQVDVLMGATELRMIVMFGIKTITIILIELLRRFLGPKQFTQDIFVSNYTLGYLVVNLLVIIVLFDIVLTQDYIISKNLIFYFIIIQTILISIMFMIISNYFEMKVKNETYQTMIDAFNLYQKREVERVESDVEVLKLKHDLKNHMASLSYMIESGKDDEARNYIHELIHHEALKTYVNTPNPVINAIVNSKITQNPHIHFVTRVGISEFKIEPYDLTVLLGNALDNAIEAAGKCERNRVVKLYLEENSQFCKIQVLNTFHEMPRMKDGVYLSSKRLGDKRGFGMVAMKETTEKYLGRMDSKIEDDYFKLTLILSKSS</sequence>
<keyword evidence="1" id="KW-1133">Transmembrane helix</keyword>